<dbReference type="Pfam" id="PF02698">
    <property type="entry name" value="DUF218"/>
    <property type="match status" value="1"/>
</dbReference>
<dbReference type="PANTHER" id="PTHR30336">
    <property type="entry name" value="INNER MEMBRANE PROTEIN, PROBABLE PERMEASE"/>
    <property type="match status" value="1"/>
</dbReference>
<dbReference type="eggNOG" id="COG2949">
    <property type="taxonomic scope" value="Bacteria"/>
</dbReference>
<organism evidence="2 3">
    <name type="scientific">Pseudomyxococcus hansupus</name>
    <dbReference type="NCBI Taxonomy" id="1297742"/>
    <lineage>
        <taxon>Bacteria</taxon>
        <taxon>Pseudomonadati</taxon>
        <taxon>Myxococcota</taxon>
        <taxon>Myxococcia</taxon>
        <taxon>Myxococcales</taxon>
        <taxon>Cystobacterineae</taxon>
        <taxon>Myxococcaceae</taxon>
        <taxon>Pseudomyxococcus</taxon>
    </lineage>
</organism>
<dbReference type="CDD" id="cd06259">
    <property type="entry name" value="YdcF-like"/>
    <property type="match status" value="1"/>
</dbReference>
<accession>A0A0H4XQR5</accession>
<proteinExistence type="predicted"/>
<feature type="domain" description="DUF218" evidence="1">
    <location>
        <begin position="56"/>
        <end position="177"/>
    </location>
</feature>
<reference evidence="2 3" key="1">
    <citation type="journal article" date="2016" name="PLoS ONE">
        <title>Complete Genome Sequence and Comparative Genomics of a Novel Myxobacterium Myxococcus hansupus.</title>
        <authorList>
            <person name="Sharma G."/>
            <person name="Narwani T."/>
            <person name="Subramanian S."/>
        </authorList>
    </citation>
    <scope>NUCLEOTIDE SEQUENCE [LARGE SCALE GENOMIC DNA]</scope>
    <source>
        <strain evidence="3">mixupus</strain>
    </source>
</reference>
<dbReference type="PANTHER" id="PTHR30336:SF6">
    <property type="entry name" value="INTEGRAL MEMBRANE PROTEIN"/>
    <property type="match status" value="1"/>
</dbReference>
<evidence type="ECO:0000259" key="1">
    <source>
        <dbReference type="Pfam" id="PF02698"/>
    </source>
</evidence>
<dbReference type="STRING" id="1297742.A176_007629"/>
<evidence type="ECO:0000313" key="3">
    <source>
        <dbReference type="Proteomes" id="UP000009026"/>
    </source>
</evidence>
<dbReference type="KEGG" id="mym:A176_007629"/>
<evidence type="ECO:0000313" key="2">
    <source>
        <dbReference type="EMBL" id="AKQ70717.1"/>
    </source>
</evidence>
<dbReference type="InterPro" id="IPR051599">
    <property type="entry name" value="Cell_Envelope_Assoc"/>
</dbReference>
<dbReference type="InterPro" id="IPR003848">
    <property type="entry name" value="DUF218"/>
</dbReference>
<keyword evidence="3" id="KW-1185">Reference proteome</keyword>
<protein>
    <submittedName>
        <fullName evidence="2">SanA protein</fullName>
    </submittedName>
</protein>
<gene>
    <name evidence="2" type="ORF">A176_007629</name>
</gene>
<name>A0A0H4XQR5_9BACT</name>
<dbReference type="EMBL" id="CP012109">
    <property type="protein sequence ID" value="AKQ70717.1"/>
    <property type="molecule type" value="Genomic_DNA"/>
</dbReference>
<dbReference type="AlphaFoldDB" id="A0A0H4XQR5"/>
<dbReference type="PATRIC" id="fig|1297742.4.peg.7763"/>
<dbReference type="Proteomes" id="UP000009026">
    <property type="component" value="Chromosome"/>
</dbReference>
<dbReference type="GO" id="GO:0005886">
    <property type="term" value="C:plasma membrane"/>
    <property type="evidence" value="ECO:0007669"/>
    <property type="project" value="TreeGrafter"/>
</dbReference>
<sequence>MFTGSMKPGGAKRAWVRRGFAVVAAGGVTLLALSHFVRLRYEHRIVPLEEAPQAPVALVFGAGLARGAVPSPVLAQRLDAAVALWQQGKVASVLVSGDQTKPFHHETRAMRRYLVEHGVPESAVQGDEAGLSTYDSCLRAATVFGTKRAVLVTQRFHLTRALFIANSVGIDAWGVAADEGRPTPWRYQVRETLSRVLALAMVLLEVEPVYPSGRAVPPQR</sequence>